<proteinExistence type="evidence at transcript level"/>
<dbReference type="STRING" id="8030.ENSSSAP00000038801"/>
<reference evidence="2" key="1">
    <citation type="submission" date="2009-01" db="EMBL/GenBank/DDBJ databases">
        <authorList>
            <consortium name="cGRASP (B.F. Koop &amp; W.S. Davidson)"/>
            <person name="Leong J."/>
            <person name="von Schalburg K."/>
            <person name="Cooper G."/>
            <person name="Moore R."/>
            <person name="Holt R."/>
            <person name="Davidson W.S."/>
            <person name="Koop B.F."/>
        </authorList>
    </citation>
    <scope>NUCLEOTIDE SEQUENCE</scope>
    <source>
        <tissue evidence="2">Head kidney</tissue>
    </source>
</reference>
<gene>
    <name evidence="2" type="primary">DDEF2</name>
</gene>
<sequence>MPDQITVSEFVVETNEDYKAPTASNFTTRMSHCRNTVSALEEVSGEVNSESGGYFQGPRRRTRQKVIANA</sequence>
<dbReference type="PaxDb" id="8030-ENSSSAP00000038801"/>
<dbReference type="InterPro" id="IPR043593">
    <property type="entry name" value="ASAP"/>
</dbReference>
<reference evidence="2" key="3">
    <citation type="submission" date="2010-08" db="EMBL/GenBank/DDBJ databases">
        <authorList>
            <consortium name="cGRASP (B.F. Koop &amp; W.S. Davidson)"/>
        </authorList>
    </citation>
    <scope>NUCLEOTIDE SEQUENCE</scope>
    <source>
        <tissue evidence="2">Head kidney</tissue>
    </source>
</reference>
<accession>B9EPM2</accession>
<dbReference type="PANTHER" id="PTHR45854">
    <property type="entry name" value="ASAP FAMILY MEMBER"/>
    <property type="match status" value="1"/>
</dbReference>
<evidence type="ECO:0000256" key="1">
    <source>
        <dbReference type="SAM" id="MobiDB-lite"/>
    </source>
</evidence>
<name>B9EPM2_SALSA</name>
<dbReference type="GO" id="GO:0005096">
    <property type="term" value="F:GTPase activator activity"/>
    <property type="evidence" value="ECO:0007669"/>
    <property type="project" value="InterPro"/>
</dbReference>
<dbReference type="KEGG" id="sasa:100286728"/>
<organism evidence="2">
    <name type="scientific">Salmo salar</name>
    <name type="common">Atlantic salmon</name>
    <dbReference type="NCBI Taxonomy" id="8030"/>
    <lineage>
        <taxon>Eukaryota</taxon>
        <taxon>Metazoa</taxon>
        <taxon>Chordata</taxon>
        <taxon>Craniata</taxon>
        <taxon>Vertebrata</taxon>
        <taxon>Euteleostomi</taxon>
        <taxon>Actinopterygii</taxon>
        <taxon>Neopterygii</taxon>
        <taxon>Teleostei</taxon>
        <taxon>Protacanthopterygii</taxon>
        <taxon>Salmoniformes</taxon>
        <taxon>Salmonidae</taxon>
        <taxon>Salmoninae</taxon>
        <taxon>Salmo</taxon>
    </lineage>
</organism>
<evidence type="ECO:0000313" key="2">
    <source>
        <dbReference type="EMBL" id="ACM09469.1"/>
    </source>
</evidence>
<reference evidence="2" key="2">
    <citation type="journal article" date="2010" name="BMC Genomics">
        <title>Salmo salar and Esox lucius full-length cDNA sequences reveal changes in evolutionary pressures on a post-tetraploidization genome.</title>
        <authorList>
            <person name="Leong J.S."/>
            <person name="Jantzen S.G."/>
            <person name="von Schalburg K.R."/>
            <person name="Cooper G.A."/>
            <person name="Messmer A.M."/>
            <person name="Liao N.Y."/>
            <person name="Munro S."/>
            <person name="Moore R."/>
            <person name="Holt R.A."/>
            <person name="Jones S.J."/>
            <person name="Davidson W.S."/>
            <person name="Koop B.F."/>
        </authorList>
    </citation>
    <scope>NUCLEOTIDE SEQUENCE</scope>
    <source>
        <tissue evidence="2">Head kidney</tissue>
    </source>
</reference>
<dbReference type="PANTHER" id="PTHR45854:SF4">
    <property type="entry name" value="ARF-GAP WITH SH3 DOMAIN, ANK REPEAT AND PH DOMAIN-CONTAINING PROTEIN 2"/>
    <property type="match status" value="1"/>
</dbReference>
<feature type="region of interest" description="Disordered" evidence="1">
    <location>
        <begin position="48"/>
        <end position="70"/>
    </location>
</feature>
<dbReference type="EMBL" id="BT057597">
    <property type="protein sequence ID" value="ACM09469.1"/>
    <property type="molecule type" value="mRNA"/>
</dbReference>
<protein>
    <submittedName>
        <fullName evidence="2">Development and differentiation-enhancing factor 2</fullName>
    </submittedName>
</protein>
<dbReference type="AlphaFoldDB" id="B9EPM2"/>